<dbReference type="GeneTree" id="ENSGT00420000030545"/>
<reference evidence="4 5" key="1">
    <citation type="submission" date="2020-10" db="EMBL/GenBank/DDBJ databases">
        <title>Pygocentrus nattereri (red-bellied piranha) genome, fPygNat1, primary haplotype.</title>
        <authorList>
            <person name="Myers G."/>
            <person name="Meyer A."/>
            <person name="Karagic N."/>
            <person name="Pippel M."/>
            <person name="Winkler S."/>
            <person name="Tracey A."/>
            <person name="Wood J."/>
            <person name="Formenti G."/>
            <person name="Howe K."/>
            <person name="Fedrigo O."/>
            <person name="Jarvis E.D."/>
        </authorList>
    </citation>
    <scope>NUCLEOTIDE SEQUENCE [LARGE SCALE GENOMIC DNA]</scope>
</reference>
<dbReference type="PANTHER" id="PTHR11818:SF103">
    <property type="entry name" value="BETA_GAMMA CRYSTALLIN 'GREEK KEY' DOMAIN-CONTAINING PROTEIN"/>
    <property type="match status" value="1"/>
</dbReference>
<keyword evidence="2" id="KW-0677">Repeat</keyword>
<dbReference type="InterPro" id="IPR011024">
    <property type="entry name" value="G_crystallin-like"/>
</dbReference>
<evidence type="ECO:0000256" key="2">
    <source>
        <dbReference type="ARBA" id="ARBA00022737"/>
    </source>
</evidence>
<protein>
    <recommendedName>
        <fullName evidence="3">Beta/gamma crystallin 'Greek key' domain-containing protein</fullName>
    </recommendedName>
</protein>
<evidence type="ECO:0000313" key="5">
    <source>
        <dbReference type="Proteomes" id="UP001501920"/>
    </source>
</evidence>
<evidence type="ECO:0000313" key="4">
    <source>
        <dbReference type="Ensembl" id="ENSPNAP00000009018.2"/>
    </source>
</evidence>
<dbReference type="SUPFAM" id="SSF49695">
    <property type="entry name" value="gamma-Crystallin-like"/>
    <property type="match status" value="1"/>
</dbReference>
<dbReference type="GO" id="GO:0005212">
    <property type="term" value="F:structural constituent of eye lens"/>
    <property type="evidence" value="ECO:0007669"/>
    <property type="project" value="TreeGrafter"/>
</dbReference>
<reference evidence="4" key="3">
    <citation type="submission" date="2025-09" db="UniProtKB">
        <authorList>
            <consortium name="Ensembl"/>
        </authorList>
    </citation>
    <scope>IDENTIFICATION</scope>
</reference>
<feature type="domain" description="Beta/gamma crystallin 'Greek key'" evidence="3">
    <location>
        <begin position="2"/>
        <end position="42"/>
    </location>
</feature>
<sequence length="184" mass="21168">MNKIIVYEHVDFRGLSKEFTSDVSNLIDHNFNDCISSLKVIGNPWVAYRDVHFSGPQSVFEEGEYARLENHENDTFSSLQLVTEDLSNPQITLYEHVHYQGRSLVINCETNLCSHCFNDITSSHKVQRGAWVLYEHANQTGRIMVARAHHDVPRPEIYNNELDLSHLTQMWLLNRPKAASTRAA</sequence>
<dbReference type="PANTHER" id="PTHR11818">
    <property type="entry name" value="BETA/GAMMA CRYSTALLIN"/>
    <property type="match status" value="1"/>
</dbReference>
<dbReference type="OMA" id="AVLLWDK"/>
<dbReference type="PROSITE" id="PS50915">
    <property type="entry name" value="CRYSTALLIN_BETA_GAMMA"/>
    <property type="match status" value="2"/>
</dbReference>
<proteinExistence type="inferred from homology"/>
<dbReference type="AlphaFoldDB" id="A0A3B4CBW5"/>
<keyword evidence="5" id="KW-1185">Reference proteome</keyword>
<dbReference type="GO" id="GO:0002088">
    <property type="term" value="P:lens development in camera-type eye"/>
    <property type="evidence" value="ECO:0007669"/>
    <property type="project" value="TreeGrafter"/>
</dbReference>
<evidence type="ECO:0000256" key="1">
    <source>
        <dbReference type="ARBA" id="ARBA00009646"/>
    </source>
</evidence>
<name>A0A3B4CBW5_PYGNA</name>
<dbReference type="InterPro" id="IPR001064">
    <property type="entry name" value="Beta/gamma_crystallin"/>
</dbReference>
<evidence type="ECO:0000259" key="3">
    <source>
        <dbReference type="PROSITE" id="PS50915"/>
    </source>
</evidence>
<comment type="similarity">
    <text evidence="1">Belongs to the beta/gamma-crystallin family.</text>
</comment>
<organism evidence="4 5">
    <name type="scientific">Pygocentrus nattereri</name>
    <name type="common">Red-bellied piranha</name>
    <dbReference type="NCBI Taxonomy" id="42514"/>
    <lineage>
        <taxon>Eukaryota</taxon>
        <taxon>Metazoa</taxon>
        <taxon>Chordata</taxon>
        <taxon>Craniata</taxon>
        <taxon>Vertebrata</taxon>
        <taxon>Euteleostomi</taxon>
        <taxon>Actinopterygii</taxon>
        <taxon>Neopterygii</taxon>
        <taxon>Teleostei</taxon>
        <taxon>Ostariophysi</taxon>
        <taxon>Characiformes</taxon>
        <taxon>Characoidei</taxon>
        <taxon>Pygocentrus</taxon>
    </lineage>
</organism>
<reference evidence="4" key="2">
    <citation type="submission" date="2025-08" db="UniProtKB">
        <authorList>
            <consortium name="Ensembl"/>
        </authorList>
    </citation>
    <scope>IDENTIFICATION</scope>
</reference>
<dbReference type="GO" id="GO:0007601">
    <property type="term" value="P:visual perception"/>
    <property type="evidence" value="ECO:0007669"/>
    <property type="project" value="TreeGrafter"/>
</dbReference>
<feature type="domain" description="Beta/gamma crystallin 'Greek key'" evidence="3">
    <location>
        <begin position="43"/>
        <end position="83"/>
    </location>
</feature>
<dbReference type="Ensembl" id="ENSPNAT00000015248.2">
    <property type="protein sequence ID" value="ENSPNAP00000009018.2"/>
    <property type="gene ID" value="ENSPNAG00000037538.1"/>
</dbReference>
<dbReference type="Pfam" id="PF00030">
    <property type="entry name" value="Crystall"/>
    <property type="match status" value="2"/>
</dbReference>
<dbReference type="InterPro" id="IPR050252">
    <property type="entry name" value="Beta/Gamma-Crystallin"/>
</dbReference>
<dbReference type="SMART" id="SM00247">
    <property type="entry name" value="XTALbg"/>
    <property type="match status" value="2"/>
</dbReference>
<dbReference type="Gene3D" id="2.60.20.10">
    <property type="entry name" value="Crystallins"/>
    <property type="match status" value="2"/>
</dbReference>
<dbReference type="Proteomes" id="UP001501920">
    <property type="component" value="Chromosome 20"/>
</dbReference>
<accession>A0A3B4CBW5</accession>